<keyword evidence="3" id="KW-1185">Reference proteome</keyword>
<dbReference type="AlphaFoldDB" id="A0A1J1IKL4"/>
<dbReference type="OrthoDB" id="9990906at2759"/>
<accession>A0A1J1IKL4</accession>
<gene>
    <name evidence="2" type="ORF">CLUMA_CG013359</name>
</gene>
<name>A0A1J1IKL4_9DIPT</name>
<feature type="signal peptide" evidence="1">
    <location>
        <begin position="1"/>
        <end position="23"/>
    </location>
</feature>
<proteinExistence type="predicted"/>
<sequence>MLLLVSSVFAFLNLPSYVMRIKAFLVENENESQGVVITQFGKSTVSNEKQFITLQYPRLTSC</sequence>
<evidence type="ECO:0000256" key="1">
    <source>
        <dbReference type="SAM" id="SignalP"/>
    </source>
</evidence>
<feature type="chain" id="PRO_5012227347" evidence="1">
    <location>
        <begin position="24"/>
        <end position="62"/>
    </location>
</feature>
<dbReference type="EMBL" id="CVRI01000054">
    <property type="protein sequence ID" value="CRL00076.1"/>
    <property type="molecule type" value="Genomic_DNA"/>
</dbReference>
<organism evidence="2 3">
    <name type="scientific">Clunio marinus</name>
    <dbReference type="NCBI Taxonomy" id="568069"/>
    <lineage>
        <taxon>Eukaryota</taxon>
        <taxon>Metazoa</taxon>
        <taxon>Ecdysozoa</taxon>
        <taxon>Arthropoda</taxon>
        <taxon>Hexapoda</taxon>
        <taxon>Insecta</taxon>
        <taxon>Pterygota</taxon>
        <taxon>Neoptera</taxon>
        <taxon>Endopterygota</taxon>
        <taxon>Diptera</taxon>
        <taxon>Nematocera</taxon>
        <taxon>Chironomoidea</taxon>
        <taxon>Chironomidae</taxon>
        <taxon>Clunio</taxon>
    </lineage>
</organism>
<evidence type="ECO:0000313" key="2">
    <source>
        <dbReference type="EMBL" id="CRL00076.1"/>
    </source>
</evidence>
<dbReference type="Proteomes" id="UP000183832">
    <property type="component" value="Unassembled WGS sequence"/>
</dbReference>
<keyword evidence="1" id="KW-0732">Signal</keyword>
<protein>
    <submittedName>
        <fullName evidence="2">CLUMA_CG013359, isoform A</fullName>
    </submittedName>
</protein>
<evidence type="ECO:0000313" key="3">
    <source>
        <dbReference type="Proteomes" id="UP000183832"/>
    </source>
</evidence>
<reference evidence="2 3" key="1">
    <citation type="submission" date="2015-04" db="EMBL/GenBank/DDBJ databases">
        <authorList>
            <person name="Syromyatnikov M.Y."/>
            <person name="Popov V.N."/>
        </authorList>
    </citation>
    <scope>NUCLEOTIDE SEQUENCE [LARGE SCALE GENOMIC DNA]</scope>
</reference>